<protein>
    <submittedName>
        <fullName evidence="3">Putative laminarinase</fullName>
    </submittedName>
</protein>
<dbReference type="InterPro" id="IPR050546">
    <property type="entry name" value="Glycosyl_Hydrlase_16"/>
</dbReference>
<dbReference type="Gene3D" id="2.60.120.200">
    <property type="match status" value="1"/>
</dbReference>
<evidence type="ECO:0000256" key="1">
    <source>
        <dbReference type="SAM" id="SignalP"/>
    </source>
</evidence>
<dbReference type="AlphaFoldDB" id="A0A5C3QEX8"/>
<dbReference type="SUPFAM" id="SSF49899">
    <property type="entry name" value="Concanavalin A-like lectins/glucanases"/>
    <property type="match status" value="1"/>
</dbReference>
<dbReference type="OrthoDB" id="192832at2759"/>
<dbReference type="PROSITE" id="PS51762">
    <property type="entry name" value="GH16_2"/>
    <property type="match status" value="1"/>
</dbReference>
<dbReference type="CDD" id="cd02181">
    <property type="entry name" value="GH16_fungal_Lam16A_glucanase"/>
    <property type="match status" value="1"/>
</dbReference>
<evidence type="ECO:0000313" key="4">
    <source>
        <dbReference type="Proteomes" id="UP000305067"/>
    </source>
</evidence>
<organism evidence="3 4">
    <name type="scientific">Pterulicium gracile</name>
    <dbReference type="NCBI Taxonomy" id="1884261"/>
    <lineage>
        <taxon>Eukaryota</taxon>
        <taxon>Fungi</taxon>
        <taxon>Dikarya</taxon>
        <taxon>Basidiomycota</taxon>
        <taxon>Agaricomycotina</taxon>
        <taxon>Agaricomycetes</taxon>
        <taxon>Agaricomycetidae</taxon>
        <taxon>Agaricales</taxon>
        <taxon>Pleurotineae</taxon>
        <taxon>Pterulaceae</taxon>
        <taxon>Pterulicium</taxon>
    </lineage>
</organism>
<dbReference type="EMBL" id="ML178853">
    <property type="protein sequence ID" value="TFK96913.1"/>
    <property type="molecule type" value="Genomic_DNA"/>
</dbReference>
<sequence>MYHSRAALFLTQAAAILPFCLGATYSRTSHVVGHSFYDNFFWEDAPDPTHGRVNYLNKETSRALNITYASEDSFFIQADATTTLTPWGPGRNSARIVSKKSYTTHVAVFDVKHMPEGCGTWPAIWETSLGPWPAGGEVDLLEGVNNQTPNTYVMHTSPYCMMPPGRPMSGISTSDNCDVFSTGFSGCGTRDTRLNSFGPPFNANGGGWYALERAGTFKKIWFWPRDDPSVPADVVSGGAAVNTDSWGLPAAYYPDDLCDFATHFAEHNIVINLTFCGDWGGNAYPGSGCPSTCFDFVNDNPASFGNAYFDIKSVNVYE</sequence>
<dbReference type="Pfam" id="PF26113">
    <property type="entry name" value="GH16_XgeA"/>
    <property type="match status" value="1"/>
</dbReference>
<accession>A0A5C3QEX8</accession>
<gene>
    <name evidence="3" type="ORF">BDV98DRAFT_597164</name>
</gene>
<dbReference type="PANTHER" id="PTHR10963:SF24">
    <property type="entry name" value="GLYCOSIDASE C21B10.07-RELATED"/>
    <property type="match status" value="1"/>
</dbReference>
<keyword evidence="4" id="KW-1185">Reference proteome</keyword>
<name>A0A5C3QEX8_9AGAR</name>
<dbReference type="InterPro" id="IPR013320">
    <property type="entry name" value="ConA-like_dom_sf"/>
</dbReference>
<feature type="chain" id="PRO_5022720311" evidence="1">
    <location>
        <begin position="23"/>
        <end position="318"/>
    </location>
</feature>
<reference evidence="3 4" key="1">
    <citation type="journal article" date="2019" name="Nat. Ecol. Evol.">
        <title>Megaphylogeny resolves global patterns of mushroom evolution.</title>
        <authorList>
            <person name="Varga T."/>
            <person name="Krizsan K."/>
            <person name="Foldi C."/>
            <person name="Dima B."/>
            <person name="Sanchez-Garcia M."/>
            <person name="Sanchez-Ramirez S."/>
            <person name="Szollosi G.J."/>
            <person name="Szarkandi J.G."/>
            <person name="Papp V."/>
            <person name="Albert L."/>
            <person name="Andreopoulos W."/>
            <person name="Angelini C."/>
            <person name="Antonin V."/>
            <person name="Barry K.W."/>
            <person name="Bougher N.L."/>
            <person name="Buchanan P."/>
            <person name="Buyck B."/>
            <person name="Bense V."/>
            <person name="Catcheside P."/>
            <person name="Chovatia M."/>
            <person name="Cooper J."/>
            <person name="Damon W."/>
            <person name="Desjardin D."/>
            <person name="Finy P."/>
            <person name="Geml J."/>
            <person name="Haridas S."/>
            <person name="Hughes K."/>
            <person name="Justo A."/>
            <person name="Karasinski D."/>
            <person name="Kautmanova I."/>
            <person name="Kiss B."/>
            <person name="Kocsube S."/>
            <person name="Kotiranta H."/>
            <person name="LaButti K.M."/>
            <person name="Lechner B.E."/>
            <person name="Liimatainen K."/>
            <person name="Lipzen A."/>
            <person name="Lukacs Z."/>
            <person name="Mihaltcheva S."/>
            <person name="Morgado L.N."/>
            <person name="Niskanen T."/>
            <person name="Noordeloos M.E."/>
            <person name="Ohm R.A."/>
            <person name="Ortiz-Santana B."/>
            <person name="Ovrebo C."/>
            <person name="Racz N."/>
            <person name="Riley R."/>
            <person name="Savchenko A."/>
            <person name="Shiryaev A."/>
            <person name="Soop K."/>
            <person name="Spirin V."/>
            <person name="Szebenyi C."/>
            <person name="Tomsovsky M."/>
            <person name="Tulloss R.E."/>
            <person name="Uehling J."/>
            <person name="Grigoriev I.V."/>
            <person name="Vagvolgyi C."/>
            <person name="Papp T."/>
            <person name="Martin F.M."/>
            <person name="Miettinen O."/>
            <person name="Hibbett D.S."/>
            <person name="Nagy L.G."/>
        </authorList>
    </citation>
    <scope>NUCLEOTIDE SEQUENCE [LARGE SCALE GENOMIC DNA]</scope>
    <source>
        <strain evidence="3 4">CBS 309.79</strain>
    </source>
</reference>
<keyword evidence="1" id="KW-0732">Signal</keyword>
<dbReference type="GO" id="GO:0009251">
    <property type="term" value="P:glucan catabolic process"/>
    <property type="evidence" value="ECO:0007669"/>
    <property type="project" value="TreeGrafter"/>
</dbReference>
<evidence type="ECO:0000313" key="3">
    <source>
        <dbReference type="EMBL" id="TFK96913.1"/>
    </source>
</evidence>
<dbReference type="STRING" id="1884261.A0A5C3QEX8"/>
<feature type="signal peptide" evidence="1">
    <location>
        <begin position="1"/>
        <end position="22"/>
    </location>
</feature>
<feature type="domain" description="GH16" evidence="2">
    <location>
        <begin position="10"/>
        <end position="288"/>
    </location>
</feature>
<dbReference type="InterPro" id="IPR000757">
    <property type="entry name" value="Beta-glucanase-like"/>
</dbReference>
<evidence type="ECO:0000259" key="2">
    <source>
        <dbReference type="PROSITE" id="PS51762"/>
    </source>
</evidence>
<dbReference type="PANTHER" id="PTHR10963">
    <property type="entry name" value="GLYCOSYL HYDROLASE-RELATED"/>
    <property type="match status" value="1"/>
</dbReference>
<dbReference type="GO" id="GO:0004553">
    <property type="term" value="F:hydrolase activity, hydrolyzing O-glycosyl compounds"/>
    <property type="evidence" value="ECO:0007669"/>
    <property type="project" value="InterPro"/>
</dbReference>
<proteinExistence type="predicted"/>
<dbReference type="Proteomes" id="UP000305067">
    <property type="component" value="Unassembled WGS sequence"/>
</dbReference>